<organism evidence="2 3">
    <name type="scientific">Rubroshorea leprosula</name>
    <dbReference type="NCBI Taxonomy" id="152421"/>
    <lineage>
        <taxon>Eukaryota</taxon>
        <taxon>Viridiplantae</taxon>
        <taxon>Streptophyta</taxon>
        <taxon>Embryophyta</taxon>
        <taxon>Tracheophyta</taxon>
        <taxon>Spermatophyta</taxon>
        <taxon>Magnoliopsida</taxon>
        <taxon>eudicotyledons</taxon>
        <taxon>Gunneridae</taxon>
        <taxon>Pentapetalae</taxon>
        <taxon>rosids</taxon>
        <taxon>malvids</taxon>
        <taxon>Malvales</taxon>
        <taxon>Dipterocarpaceae</taxon>
        <taxon>Rubroshorea</taxon>
    </lineage>
</organism>
<feature type="chain" id="PRO_5043405764" evidence="1">
    <location>
        <begin position="25"/>
        <end position="56"/>
    </location>
</feature>
<feature type="signal peptide" evidence="1">
    <location>
        <begin position="1"/>
        <end position="24"/>
    </location>
</feature>
<protein>
    <submittedName>
        <fullName evidence="2">Uncharacterized protein</fullName>
    </submittedName>
</protein>
<evidence type="ECO:0000256" key="1">
    <source>
        <dbReference type="SAM" id="SignalP"/>
    </source>
</evidence>
<keyword evidence="1" id="KW-0732">Signal</keyword>
<evidence type="ECO:0000313" key="3">
    <source>
        <dbReference type="Proteomes" id="UP001054252"/>
    </source>
</evidence>
<comment type="caution">
    <text evidence="2">The sequence shown here is derived from an EMBL/GenBank/DDBJ whole genome shotgun (WGS) entry which is preliminary data.</text>
</comment>
<name>A0AAV5KYZ8_9ROSI</name>
<accession>A0AAV5KYZ8</accession>
<reference evidence="2 3" key="1">
    <citation type="journal article" date="2021" name="Commun. Biol.">
        <title>The genome of Shorea leprosula (Dipterocarpaceae) highlights the ecological relevance of drought in aseasonal tropical rainforests.</title>
        <authorList>
            <person name="Ng K.K.S."/>
            <person name="Kobayashi M.J."/>
            <person name="Fawcett J.A."/>
            <person name="Hatakeyama M."/>
            <person name="Paape T."/>
            <person name="Ng C.H."/>
            <person name="Ang C.C."/>
            <person name="Tnah L.H."/>
            <person name="Lee C.T."/>
            <person name="Nishiyama T."/>
            <person name="Sese J."/>
            <person name="O'Brien M.J."/>
            <person name="Copetti D."/>
            <person name="Mohd Noor M.I."/>
            <person name="Ong R.C."/>
            <person name="Putra M."/>
            <person name="Sireger I.Z."/>
            <person name="Indrioko S."/>
            <person name="Kosugi Y."/>
            <person name="Izuno A."/>
            <person name="Isagi Y."/>
            <person name="Lee S.L."/>
            <person name="Shimizu K.K."/>
        </authorList>
    </citation>
    <scope>NUCLEOTIDE SEQUENCE [LARGE SCALE GENOMIC DNA]</scope>
    <source>
        <strain evidence="2">214</strain>
    </source>
</reference>
<dbReference type="AlphaFoldDB" id="A0AAV5KYZ8"/>
<dbReference type="Proteomes" id="UP001054252">
    <property type="component" value="Unassembled WGS sequence"/>
</dbReference>
<evidence type="ECO:0000313" key="2">
    <source>
        <dbReference type="EMBL" id="GKV29964.1"/>
    </source>
</evidence>
<sequence length="56" mass="6394">MGQLLRAIFLALCALWMTPGFGAAKHAGITRHYKFDVSIGMAWTISEPRAWHFPRY</sequence>
<proteinExistence type="predicted"/>
<keyword evidence="3" id="KW-1185">Reference proteome</keyword>
<dbReference type="EMBL" id="BPVZ01000085">
    <property type="protein sequence ID" value="GKV29964.1"/>
    <property type="molecule type" value="Genomic_DNA"/>
</dbReference>
<gene>
    <name evidence="2" type="ORF">SLEP1_g38837</name>
</gene>